<evidence type="ECO:0000313" key="2">
    <source>
        <dbReference type="Proteomes" id="UP000504637"/>
    </source>
</evidence>
<organism evidence="3">
    <name type="scientific">Dissoconium aciculare CBS 342.82</name>
    <dbReference type="NCBI Taxonomy" id="1314786"/>
    <lineage>
        <taxon>Eukaryota</taxon>
        <taxon>Fungi</taxon>
        <taxon>Dikarya</taxon>
        <taxon>Ascomycota</taxon>
        <taxon>Pezizomycotina</taxon>
        <taxon>Dothideomycetes</taxon>
        <taxon>Dothideomycetidae</taxon>
        <taxon>Mycosphaerellales</taxon>
        <taxon>Dissoconiaceae</taxon>
        <taxon>Dissoconium</taxon>
    </lineage>
</organism>
<reference evidence="3" key="1">
    <citation type="submission" date="2020-01" db="EMBL/GenBank/DDBJ databases">
        <authorList>
            <consortium name="DOE Joint Genome Institute"/>
            <person name="Haridas S."/>
            <person name="Albert R."/>
            <person name="Binder M."/>
            <person name="Bloem J."/>
            <person name="Labutti K."/>
            <person name="Salamov A."/>
            <person name="Andreopoulos B."/>
            <person name="Baker S.E."/>
            <person name="Barry K."/>
            <person name="Bills G."/>
            <person name="Bluhm B.H."/>
            <person name="Cannon C."/>
            <person name="Castanera R."/>
            <person name="Culley D.E."/>
            <person name="Daum C."/>
            <person name="Ezra D."/>
            <person name="Gonzalez J.B."/>
            <person name="Henrissat B."/>
            <person name="Kuo A."/>
            <person name="Liang C."/>
            <person name="Lipzen A."/>
            <person name="Lutzoni F."/>
            <person name="Magnuson J."/>
            <person name="Mondo S."/>
            <person name="Nolan M."/>
            <person name="Ohm R."/>
            <person name="Pangilinan J."/>
            <person name="Park H.-J."/>
            <person name="Ramirez L."/>
            <person name="Alfaro M."/>
            <person name="Sun H."/>
            <person name="Tritt A."/>
            <person name="Yoshinaga Y."/>
            <person name="Zwiers L.-H."/>
            <person name="Turgeon B.G."/>
            <person name="Goodwin S.B."/>
            <person name="Spatafora J.W."/>
            <person name="Crous P.W."/>
            <person name="Grigoriev I.V."/>
        </authorList>
    </citation>
    <scope>NUCLEOTIDE SEQUENCE</scope>
    <source>
        <strain evidence="3">CBS 342.82</strain>
    </source>
</reference>
<dbReference type="AlphaFoldDB" id="A0A6J3LWP8"/>
<proteinExistence type="predicted"/>
<evidence type="ECO:0000256" key="1">
    <source>
        <dbReference type="SAM" id="MobiDB-lite"/>
    </source>
</evidence>
<feature type="region of interest" description="Disordered" evidence="1">
    <location>
        <begin position="1"/>
        <end position="25"/>
    </location>
</feature>
<dbReference type="Proteomes" id="UP000504637">
    <property type="component" value="Unplaced"/>
</dbReference>
<protein>
    <submittedName>
        <fullName evidence="3">Uncharacterized protein</fullName>
    </submittedName>
</protein>
<dbReference type="RefSeq" id="XP_033456755.1">
    <property type="nucleotide sequence ID" value="XM_033608729.1"/>
</dbReference>
<reference evidence="3" key="3">
    <citation type="submission" date="2025-08" db="UniProtKB">
        <authorList>
            <consortium name="RefSeq"/>
        </authorList>
    </citation>
    <scope>IDENTIFICATION</scope>
    <source>
        <strain evidence="3">CBS 342.82</strain>
    </source>
</reference>
<reference evidence="3" key="2">
    <citation type="submission" date="2020-04" db="EMBL/GenBank/DDBJ databases">
        <authorList>
            <consortium name="NCBI Genome Project"/>
        </authorList>
    </citation>
    <scope>NUCLEOTIDE SEQUENCE</scope>
    <source>
        <strain evidence="3">CBS 342.82</strain>
    </source>
</reference>
<name>A0A6J3LWP8_9PEZI</name>
<dbReference type="GeneID" id="54366529"/>
<gene>
    <name evidence="3" type="ORF">K489DRAFT_57215</name>
</gene>
<feature type="compositionally biased region" description="Basic and acidic residues" evidence="1">
    <location>
        <begin position="102"/>
        <end position="118"/>
    </location>
</feature>
<feature type="region of interest" description="Disordered" evidence="1">
    <location>
        <begin position="79"/>
        <end position="131"/>
    </location>
</feature>
<keyword evidence="2" id="KW-1185">Reference proteome</keyword>
<sequence length="223" mass="25308">MAERTSCPMIASPPPKASPEADERVSDFEYDEDEDEEIAFYKEANRVDSAVPWEKLSYARRKYRAYFEDYEMMHGIIDERDQPVHTHGPRKRENGTGIGKDATGDIKRQDRKVDDNALKDNAQGTHEDRDNAAEEIAPAACTTHGIGPATMTQSFVPNEVDRHHWVFKYILHTKTKFAFPTIDHNFVDEDGTVLGHWTDDGKLLEEKDGHCALVCRVAPECSN</sequence>
<accession>A0A6J3LWP8</accession>
<evidence type="ECO:0000313" key="3">
    <source>
        <dbReference type="RefSeq" id="XP_033456755.1"/>
    </source>
</evidence>